<dbReference type="Pfam" id="PF00179">
    <property type="entry name" value="UQ_con"/>
    <property type="match status" value="1"/>
</dbReference>
<evidence type="ECO:0000259" key="5">
    <source>
        <dbReference type="PROSITE" id="PS50127"/>
    </source>
</evidence>
<feature type="compositionally biased region" description="Low complexity" evidence="4">
    <location>
        <begin position="318"/>
        <end position="328"/>
    </location>
</feature>
<dbReference type="PROSITE" id="PS50127">
    <property type="entry name" value="UBC_2"/>
    <property type="match status" value="1"/>
</dbReference>
<evidence type="ECO:0000313" key="6">
    <source>
        <dbReference type="EMBL" id="KAK9029759.1"/>
    </source>
</evidence>
<keyword evidence="1" id="KW-0808">Transferase</keyword>
<organism evidence="6 7">
    <name type="scientific">Hibiscus sabdariffa</name>
    <name type="common">roselle</name>
    <dbReference type="NCBI Taxonomy" id="183260"/>
    <lineage>
        <taxon>Eukaryota</taxon>
        <taxon>Viridiplantae</taxon>
        <taxon>Streptophyta</taxon>
        <taxon>Embryophyta</taxon>
        <taxon>Tracheophyta</taxon>
        <taxon>Spermatophyta</taxon>
        <taxon>Magnoliopsida</taxon>
        <taxon>eudicotyledons</taxon>
        <taxon>Gunneridae</taxon>
        <taxon>Pentapetalae</taxon>
        <taxon>rosids</taxon>
        <taxon>malvids</taxon>
        <taxon>Malvales</taxon>
        <taxon>Malvaceae</taxon>
        <taxon>Malvoideae</taxon>
        <taxon>Hibiscus</taxon>
    </lineage>
</organism>
<dbReference type="PANTHER" id="PTHR24068">
    <property type="entry name" value="UBIQUITIN-CONJUGATING ENZYME E2"/>
    <property type="match status" value="1"/>
</dbReference>
<proteinExistence type="predicted"/>
<name>A0ABR2SX62_9ROSI</name>
<sequence length="461" mass="51473">MAQEARLKLRMQKELKLLLNDPPHAASFPSLSSQSEITDLCSIDAQIEGPEETVYGNGIFKIKIQIPERYPLQPPIVTFATPIYHPNIDKGGRICLDILNLPPKASFVQSGAWQPSLNISTVLTSIRLLLSEPNPDDGLMCEASREYKYNKQAFEHKARSMTEKYAKAGAGESSCSKQCTETKADLTMVEVQQLDQEPNHGSLEVNPSHKRSQGISKKLSLESASSNKKKVADQKMPNHNTSLLVSITQMQSKRKRDKANDVLNEYNLRSDQFENDFDNKDNVEPNYLSSLCQREASSMSSLSQACRNPHDQGEDGNSRNSSTKSSSKLHQSQRQPFGSMEPMQTYENVSANKKLLLRLKGSSHRPKASNKENVMPIHNLSHSKPQTPGKNGLGRKLSVLPSTQQLQQNQKQQLEELEEETSISENAVVLDSEGSEGEGPRAPSRTRWPLAGRKRLGKWRV</sequence>
<protein>
    <recommendedName>
        <fullName evidence="5">UBC core domain-containing protein</fullName>
    </recommendedName>
</protein>
<dbReference type="Gene3D" id="3.10.110.10">
    <property type="entry name" value="Ubiquitin Conjugating Enzyme"/>
    <property type="match status" value="1"/>
</dbReference>
<gene>
    <name evidence="6" type="ORF">V6N11_026861</name>
</gene>
<feature type="domain" description="UBC core" evidence="5">
    <location>
        <begin position="6"/>
        <end position="167"/>
    </location>
</feature>
<keyword evidence="2" id="KW-0833">Ubl conjugation pathway</keyword>
<dbReference type="InterPro" id="IPR000608">
    <property type="entry name" value="UBC"/>
</dbReference>
<evidence type="ECO:0000256" key="1">
    <source>
        <dbReference type="ARBA" id="ARBA00022679"/>
    </source>
</evidence>
<feature type="compositionally biased region" description="Basic and acidic residues" evidence="4">
    <location>
        <begin position="308"/>
        <end position="317"/>
    </location>
</feature>
<feature type="region of interest" description="Disordered" evidence="4">
    <location>
        <begin position="299"/>
        <end position="341"/>
    </location>
</feature>
<dbReference type="PROSITE" id="PS00183">
    <property type="entry name" value="UBC_1"/>
    <property type="match status" value="1"/>
</dbReference>
<dbReference type="SMART" id="SM00212">
    <property type="entry name" value="UBCc"/>
    <property type="match status" value="1"/>
</dbReference>
<feature type="compositionally biased region" description="Basic residues" evidence="4">
    <location>
        <begin position="452"/>
        <end position="461"/>
    </location>
</feature>
<feature type="compositionally biased region" description="Polar residues" evidence="4">
    <location>
        <begin position="380"/>
        <end position="389"/>
    </location>
</feature>
<dbReference type="InterPro" id="IPR016135">
    <property type="entry name" value="UBQ-conjugating_enzyme/RWD"/>
</dbReference>
<dbReference type="EMBL" id="JBBPBN010000011">
    <property type="protein sequence ID" value="KAK9029759.1"/>
    <property type="molecule type" value="Genomic_DNA"/>
</dbReference>
<dbReference type="Proteomes" id="UP001396334">
    <property type="component" value="Unassembled WGS sequence"/>
</dbReference>
<evidence type="ECO:0000256" key="2">
    <source>
        <dbReference type="ARBA" id="ARBA00022786"/>
    </source>
</evidence>
<evidence type="ECO:0000256" key="4">
    <source>
        <dbReference type="SAM" id="MobiDB-lite"/>
    </source>
</evidence>
<reference evidence="6 7" key="1">
    <citation type="journal article" date="2024" name="G3 (Bethesda)">
        <title>Genome assembly of Hibiscus sabdariffa L. provides insights into metabolisms of medicinal natural products.</title>
        <authorList>
            <person name="Kim T."/>
        </authorList>
    </citation>
    <scope>NUCLEOTIDE SEQUENCE [LARGE SCALE GENOMIC DNA]</scope>
    <source>
        <strain evidence="6">TK-2024</strain>
        <tissue evidence="6">Old leaves</tissue>
    </source>
</reference>
<accession>A0ABR2SX62</accession>
<dbReference type="SUPFAM" id="SSF54495">
    <property type="entry name" value="UBC-like"/>
    <property type="match status" value="1"/>
</dbReference>
<feature type="region of interest" description="Disordered" evidence="4">
    <location>
        <begin position="361"/>
        <end position="461"/>
    </location>
</feature>
<evidence type="ECO:0000313" key="7">
    <source>
        <dbReference type="Proteomes" id="UP001396334"/>
    </source>
</evidence>
<feature type="active site" description="Glycyl thioester intermediate" evidence="3">
    <location>
        <position position="95"/>
    </location>
</feature>
<feature type="region of interest" description="Disordered" evidence="4">
    <location>
        <begin position="198"/>
        <end position="241"/>
    </location>
</feature>
<dbReference type="InterPro" id="IPR023313">
    <property type="entry name" value="UBQ-conjugating_AS"/>
</dbReference>
<keyword evidence="7" id="KW-1185">Reference proteome</keyword>
<evidence type="ECO:0000256" key="3">
    <source>
        <dbReference type="PROSITE-ProRule" id="PRU10133"/>
    </source>
</evidence>
<dbReference type="CDD" id="cd23805">
    <property type="entry name" value="UBCc_UBE2T"/>
    <property type="match status" value="1"/>
</dbReference>
<comment type="caution">
    <text evidence="6">The sequence shown here is derived from an EMBL/GenBank/DDBJ whole genome shotgun (WGS) entry which is preliminary data.</text>
</comment>